<reference evidence="3" key="1">
    <citation type="journal article" date="2023" name="Mol. Phylogenet. Evol.">
        <title>Genome-scale phylogeny and comparative genomics of the fungal order Sordariales.</title>
        <authorList>
            <person name="Hensen N."/>
            <person name="Bonometti L."/>
            <person name="Westerberg I."/>
            <person name="Brannstrom I.O."/>
            <person name="Guillou S."/>
            <person name="Cros-Aarteil S."/>
            <person name="Calhoun S."/>
            <person name="Haridas S."/>
            <person name="Kuo A."/>
            <person name="Mondo S."/>
            <person name="Pangilinan J."/>
            <person name="Riley R."/>
            <person name="LaButti K."/>
            <person name="Andreopoulos B."/>
            <person name="Lipzen A."/>
            <person name="Chen C."/>
            <person name="Yan M."/>
            <person name="Daum C."/>
            <person name="Ng V."/>
            <person name="Clum A."/>
            <person name="Steindorff A."/>
            <person name="Ohm R.A."/>
            <person name="Martin F."/>
            <person name="Silar P."/>
            <person name="Natvig D.O."/>
            <person name="Lalanne C."/>
            <person name="Gautier V."/>
            <person name="Ament-Velasquez S.L."/>
            <person name="Kruys A."/>
            <person name="Hutchinson M.I."/>
            <person name="Powell A.J."/>
            <person name="Barry K."/>
            <person name="Miller A.N."/>
            <person name="Grigoriev I.V."/>
            <person name="Debuchy R."/>
            <person name="Gladieux P."/>
            <person name="Hiltunen Thoren M."/>
            <person name="Johannesson H."/>
        </authorList>
    </citation>
    <scope>NUCLEOTIDE SEQUENCE</scope>
    <source>
        <strain evidence="3">CBS 990.96</strain>
    </source>
</reference>
<dbReference type="GO" id="GO:0008270">
    <property type="term" value="F:zinc ion binding"/>
    <property type="evidence" value="ECO:0007669"/>
    <property type="project" value="UniProtKB-KW"/>
</dbReference>
<protein>
    <recommendedName>
        <fullName evidence="2">C2H2-type domain-containing protein</fullName>
    </recommendedName>
</protein>
<dbReference type="InterPro" id="IPR013087">
    <property type="entry name" value="Znf_C2H2_type"/>
</dbReference>
<reference evidence="3" key="2">
    <citation type="submission" date="2023-05" db="EMBL/GenBank/DDBJ databases">
        <authorList>
            <consortium name="Lawrence Berkeley National Laboratory"/>
            <person name="Steindorff A."/>
            <person name="Hensen N."/>
            <person name="Bonometti L."/>
            <person name="Westerberg I."/>
            <person name="Brannstrom I.O."/>
            <person name="Guillou S."/>
            <person name="Cros-Aarteil S."/>
            <person name="Calhoun S."/>
            <person name="Haridas S."/>
            <person name="Kuo A."/>
            <person name="Mondo S."/>
            <person name="Pangilinan J."/>
            <person name="Riley R."/>
            <person name="Labutti K."/>
            <person name="Andreopoulos B."/>
            <person name="Lipzen A."/>
            <person name="Chen C."/>
            <person name="Yanf M."/>
            <person name="Daum C."/>
            <person name="Ng V."/>
            <person name="Clum A."/>
            <person name="Ohm R."/>
            <person name="Martin F."/>
            <person name="Silar P."/>
            <person name="Natvig D."/>
            <person name="Lalanne C."/>
            <person name="Gautier V."/>
            <person name="Ament-Velasquez S.L."/>
            <person name="Kruys A."/>
            <person name="Hutchinson M.I."/>
            <person name="Powell A.J."/>
            <person name="Barry K."/>
            <person name="Miller A.N."/>
            <person name="Grigoriev I.V."/>
            <person name="Debuchy R."/>
            <person name="Gladieux P."/>
            <person name="Thoren M.H."/>
            <person name="Johannesson H."/>
        </authorList>
    </citation>
    <scope>NUCLEOTIDE SEQUENCE</scope>
    <source>
        <strain evidence="3">CBS 990.96</strain>
    </source>
</reference>
<dbReference type="EMBL" id="MU865355">
    <property type="protein sequence ID" value="KAK4226021.1"/>
    <property type="molecule type" value="Genomic_DNA"/>
</dbReference>
<evidence type="ECO:0000259" key="2">
    <source>
        <dbReference type="PROSITE" id="PS50157"/>
    </source>
</evidence>
<dbReference type="Gene3D" id="3.30.160.60">
    <property type="entry name" value="Classic Zinc Finger"/>
    <property type="match status" value="1"/>
</dbReference>
<feature type="domain" description="C2H2-type" evidence="2">
    <location>
        <begin position="5"/>
        <end position="30"/>
    </location>
</feature>
<dbReference type="AlphaFoldDB" id="A0AAN7GSM1"/>
<evidence type="ECO:0000313" key="4">
    <source>
        <dbReference type="Proteomes" id="UP001301958"/>
    </source>
</evidence>
<name>A0AAN7GSM1_9PEZI</name>
<keyword evidence="1" id="KW-0862">Zinc</keyword>
<gene>
    <name evidence="3" type="ORF">QBC38DRAFT_481593</name>
</gene>
<dbReference type="PROSITE" id="PS50157">
    <property type="entry name" value="ZINC_FINGER_C2H2_2"/>
    <property type="match status" value="1"/>
</dbReference>
<keyword evidence="1" id="KW-0479">Metal-binding</keyword>
<keyword evidence="4" id="KW-1185">Reference proteome</keyword>
<evidence type="ECO:0000313" key="3">
    <source>
        <dbReference type="EMBL" id="KAK4226021.1"/>
    </source>
</evidence>
<keyword evidence="1" id="KW-0863">Zinc-finger</keyword>
<proteinExistence type="predicted"/>
<organism evidence="3 4">
    <name type="scientific">Podospora fimiseda</name>
    <dbReference type="NCBI Taxonomy" id="252190"/>
    <lineage>
        <taxon>Eukaryota</taxon>
        <taxon>Fungi</taxon>
        <taxon>Dikarya</taxon>
        <taxon>Ascomycota</taxon>
        <taxon>Pezizomycotina</taxon>
        <taxon>Sordariomycetes</taxon>
        <taxon>Sordariomycetidae</taxon>
        <taxon>Sordariales</taxon>
        <taxon>Podosporaceae</taxon>
        <taxon>Podospora</taxon>
    </lineage>
</organism>
<accession>A0AAN7GSM1</accession>
<comment type="caution">
    <text evidence="3">The sequence shown here is derived from an EMBL/GenBank/DDBJ whole genome shotgun (WGS) entry which is preliminary data.</text>
</comment>
<dbReference type="Proteomes" id="UP001301958">
    <property type="component" value="Unassembled WGS sequence"/>
</dbReference>
<sequence>MKKTSFCALCGKCFASSRAYKTHRRMSPNHNTVLCKCGSLFDTIEARDEHLERSPRHNKFPCECDVLFSSAEVRDQHLRESPIHNTDACECGARFDTPYARMQHLCASPKHGKAKDQHPFHSSTKSLASAAGPLTHPKVEIYTGEIPGFTTLLKLEINS</sequence>
<evidence type="ECO:0000256" key="1">
    <source>
        <dbReference type="PROSITE-ProRule" id="PRU00042"/>
    </source>
</evidence>